<organism evidence="1 2">
    <name type="scientific">Candidatus Rhabdochlamydia porcellionis</name>
    <dbReference type="NCBI Taxonomy" id="225148"/>
    <lineage>
        <taxon>Bacteria</taxon>
        <taxon>Pseudomonadati</taxon>
        <taxon>Chlamydiota</taxon>
        <taxon>Chlamydiia</taxon>
        <taxon>Parachlamydiales</taxon>
        <taxon>Candidatus Rhabdochlamydiaceae</taxon>
        <taxon>Candidatus Rhabdochlamydia</taxon>
    </lineage>
</organism>
<protein>
    <submittedName>
        <fullName evidence="1">Uncharacterized protein</fullName>
    </submittedName>
</protein>
<evidence type="ECO:0000313" key="2">
    <source>
        <dbReference type="Proteomes" id="UP000822862"/>
    </source>
</evidence>
<proteinExistence type="predicted"/>
<dbReference type="Proteomes" id="UP000822862">
    <property type="component" value="Chromosome"/>
</dbReference>
<gene>
    <name evidence="1" type="ORF">RHAB15C_0000435</name>
</gene>
<evidence type="ECO:0000313" key="1">
    <source>
        <dbReference type="EMBL" id="QZA58559.1"/>
    </source>
</evidence>
<accession>A0ABX8YYY0</accession>
<name>A0ABX8YYY0_9BACT</name>
<dbReference type="EMBL" id="CP075585">
    <property type="protein sequence ID" value="QZA58559.1"/>
    <property type="molecule type" value="Genomic_DNA"/>
</dbReference>
<sequence length="47" mass="5584">MASYEKKRMSMPLPKMPSFIPPMLVTLVKQKKDRKDLRELLLIEQHS</sequence>
<reference evidence="1 2" key="1">
    <citation type="submission" date="2021-05" db="EMBL/GenBank/DDBJ databases">
        <title>Ecology and evolution of chlamydial symbionts of arthropods.</title>
        <authorList>
            <person name="Halter T."/>
            <person name="Sixt B.S."/>
            <person name="Toenshoff E.R."/>
            <person name="Koestlbacher S."/>
            <person name="Schulz F."/>
            <person name="Kostanjsek R."/>
            <person name="Collingro A."/>
            <person name="Hendrickx F."/>
            <person name="Horn M."/>
        </authorList>
    </citation>
    <scope>NUCLEOTIDE SEQUENCE [LARGE SCALE GENOMIC DNA]</scope>
    <source>
        <strain evidence="1 2">15C</strain>
    </source>
</reference>
<keyword evidence="2" id="KW-1185">Reference proteome</keyword>